<comment type="caution">
    <text evidence="3">The sequence shown here is derived from an EMBL/GenBank/DDBJ whole genome shotgun (WGS) entry which is preliminary data.</text>
</comment>
<proteinExistence type="predicted"/>
<keyword evidence="2" id="KW-1133">Transmembrane helix</keyword>
<accession>A0A7Y3S4S3</accession>
<evidence type="ECO:0000256" key="2">
    <source>
        <dbReference type="SAM" id="Phobius"/>
    </source>
</evidence>
<feature type="region of interest" description="Disordered" evidence="1">
    <location>
        <begin position="211"/>
        <end position="233"/>
    </location>
</feature>
<feature type="transmembrane region" description="Helical" evidence="2">
    <location>
        <begin position="160"/>
        <end position="176"/>
    </location>
</feature>
<keyword evidence="4" id="KW-1185">Reference proteome</keyword>
<organism evidence="3 4">
    <name type="scientific">Rhizobium sophorae</name>
    <dbReference type="NCBI Taxonomy" id="1535242"/>
    <lineage>
        <taxon>Bacteria</taxon>
        <taxon>Pseudomonadati</taxon>
        <taxon>Pseudomonadota</taxon>
        <taxon>Alphaproteobacteria</taxon>
        <taxon>Hyphomicrobiales</taxon>
        <taxon>Rhizobiaceae</taxon>
        <taxon>Rhizobium/Agrobacterium group</taxon>
        <taxon>Rhizobium</taxon>
    </lineage>
</organism>
<protein>
    <submittedName>
        <fullName evidence="3">Uncharacterized protein</fullName>
    </submittedName>
</protein>
<feature type="transmembrane region" description="Helical" evidence="2">
    <location>
        <begin position="182"/>
        <end position="201"/>
    </location>
</feature>
<dbReference type="EMBL" id="JABFCN010000017">
    <property type="protein sequence ID" value="NNU37069.1"/>
    <property type="molecule type" value="Genomic_DNA"/>
</dbReference>
<evidence type="ECO:0000313" key="3">
    <source>
        <dbReference type="EMBL" id="NNU37069.1"/>
    </source>
</evidence>
<dbReference type="AlphaFoldDB" id="A0A7Y3S4S3"/>
<reference evidence="3 4" key="1">
    <citation type="submission" date="2020-02" db="EMBL/GenBank/DDBJ databases">
        <authorList>
            <person name="Sun Q."/>
        </authorList>
    </citation>
    <scope>NUCLEOTIDE SEQUENCE [LARGE SCALE GENOMIC DNA]</scope>
    <source>
        <strain evidence="3 4">CCBAU 03386</strain>
    </source>
</reference>
<keyword evidence="2" id="KW-0472">Membrane</keyword>
<dbReference type="Proteomes" id="UP000519972">
    <property type="component" value="Unassembled WGS sequence"/>
</dbReference>
<gene>
    <name evidence="3" type="ORF">G9X64_11340</name>
</gene>
<evidence type="ECO:0000256" key="1">
    <source>
        <dbReference type="SAM" id="MobiDB-lite"/>
    </source>
</evidence>
<feature type="transmembrane region" description="Helical" evidence="2">
    <location>
        <begin position="128"/>
        <end position="148"/>
    </location>
</feature>
<sequence>MTIFGQSRLTRITYAVLLLLMFCFDFAKDPIERLIMAEHDQAARELMAPRTGTAVGGEVSGKNMPLMFKGQEELVKQVAASGRKPTAEDMQNFRAMAAKGAIQMAMGTGAGDAETAKLVARRSFFETLYMVAAIAMTAITIVGLLYMVSSRLRDIGWSQYLLWLLLAPVFLPRFFAIPLPTLAIQGITCFFYGMLLVLAFIPGEDSSPPARYKLAQPTSAKRRPGQFGRLGTQ</sequence>
<evidence type="ECO:0000313" key="4">
    <source>
        <dbReference type="Proteomes" id="UP000519972"/>
    </source>
</evidence>
<keyword evidence="2" id="KW-0812">Transmembrane</keyword>
<name>A0A7Y3S4S3_9HYPH</name>